<evidence type="ECO:0000259" key="3">
    <source>
        <dbReference type="PROSITE" id="PS50041"/>
    </source>
</evidence>
<feature type="compositionally biased region" description="Low complexity" evidence="1">
    <location>
        <begin position="171"/>
        <end position="196"/>
    </location>
</feature>
<reference evidence="4" key="1">
    <citation type="submission" date="2018-11" db="EMBL/GenBank/DDBJ databases">
        <authorList>
            <person name="Alioto T."/>
            <person name="Alioto T."/>
        </authorList>
    </citation>
    <scope>NUCLEOTIDE SEQUENCE</scope>
</reference>
<accession>A0A8B6GR39</accession>
<dbReference type="OrthoDB" id="6135898at2759"/>
<keyword evidence="2" id="KW-1133">Transmembrane helix</keyword>
<evidence type="ECO:0000256" key="1">
    <source>
        <dbReference type="SAM" id="MobiDB-lite"/>
    </source>
</evidence>
<dbReference type="SUPFAM" id="SSF56436">
    <property type="entry name" value="C-type lectin-like"/>
    <property type="match status" value="1"/>
</dbReference>
<dbReference type="PROSITE" id="PS50041">
    <property type="entry name" value="C_TYPE_LECTIN_2"/>
    <property type="match status" value="1"/>
</dbReference>
<organism evidence="4 5">
    <name type="scientific">Mytilus galloprovincialis</name>
    <name type="common">Mediterranean mussel</name>
    <dbReference type="NCBI Taxonomy" id="29158"/>
    <lineage>
        <taxon>Eukaryota</taxon>
        <taxon>Metazoa</taxon>
        <taxon>Spiralia</taxon>
        <taxon>Lophotrochozoa</taxon>
        <taxon>Mollusca</taxon>
        <taxon>Bivalvia</taxon>
        <taxon>Autobranchia</taxon>
        <taxon>Pteriomorphia</taxon>
        <taxon>Mytilida</taxon>
        <taxon>Mytiloidea</taxon>
        <taxon>Mytilidae</taxon>
        <taxon>Mytilinae</taxon>
        <taxon>Mytilus</taxon>
    </lineage>
</organism>
<dbReference type="Proteomes" id="UP000596742">
    <property type="component" value="Unassembled WGS sequence"/>
</dbReference>
<dbReference type="EMBL" id="UYJE01008844">
    <property type="protein sequence ID" value="VDI67822.1"/>
    <property type="molecule type" value="Genomic_DNA"/>
</dbReference>
<gene>
    <name evidence="4" type="ORF">MGAL_10B033940</name>
</gene>
<dbReference type="CDD" id="cd00037">
    <property type="entry name" value="CLECT"/>
    <property type="match status" value="1"/>
</dbReference>
<dbReference type="InterPro" id="IPR001304">
    <property type="entry name" value="C-type_lectin-like"/>
</dbReference>
<feature type="region of interest" description="Disordered" evidence="1">
    <location>
        <begin position="171"/>
        <end position="210"/>
    </location>
</feature>
<feature type="domain" description="C-type lectin" evidence="3">
    <location>
        <begin position="15"/>
        <end position="150"/>
    </location>
</feature>
<dbReference type="SMART" id="SM00034">
    <property type="entry name" value="CLECT"/>
    <property type="match status" value="1"/>
</dbReference>
<feature type="transmembrane region" description="Helical" evidence="2">
    <location>
        <begin position="310"/>
        <end position="331"/>
    </location>
</feature>
<dbReference type="AlphaFoldDB" id="A0A8B6GR39"/>
<comment type="caution">
    <text evidence="4">The sequence shown here is derived from an EMBL/GenBank/DDBJ whole genome shotgun (WGS) entry which is preliminary data.</text>
</comment>
<evidence type="ECO:0000256" key="2">
    <source>
        <dbReference type="SAM" id="Phobius"/>
    </source>
</evidence>
<keyword evidence="2" id="KW-0812">Transmembrane</keyword>
<sequence>MHFLWKYIAAGNYFMTRACYQMKGKCSIRITEEARDLCINDYGMDMVVINDNDIMTEVTQYMNTFAVINYDIWIGMYWDVSRKKFIWVNNEKLSWTPPWYLLNKEPNCMDSTNVHCDPGYARNENCVRMGKSLFKWKTHSCDKRHGVLCQSLSSIDLPATTESSITEKSITNGSTYTTNNSTSTTNATSTTNDSTSPKSKEMFTTTPQTQQATNATITTLIFKTKPTSFIESTEQPLTINTKFITTNKNTSSKSSSEYTTFRTFFNNNTQLCTCKSISIGQTSPIENYRIDKRSTSAYIRRHISIYDDRLSSMVMGYTGSVVICFVVFLMISFDMTNFFKNHAAPRQK</sequence>
<dbReference type="Pfam" id="PF00059">
    <property type="entry name" value="Lectin_C"/>
    <property type="match status" value="1"/>
</dbReference>
<dbReference type="Gene3D" id="3.10.100.10">
    <property type="entry name" value="Mannose-Binding Protein A, subunit A"/>
    <property type="match status" value="1"/>
</dbReference>
<name>A0A8B6GR39_MYTGA</name>
<evidence type="ECO:0000313" key="5">
    <source>
        <dbReference type="Proteomes" id="UP000596742"/>
    </source>
</evidence>
<evidence type="ECO:0000313" key="4">
    <source>
        <dbReference type="EMBL" id="VDI67822.1"/>
    </source>
</evidence>
<proteinExistence type="predicted"/>
<protein>
    <recommendedName>
        <fullName evidence="3">C-type lectin domain-containing protein</fullName>
    </recommendedName>
</protein>
<dbReference type="InterPro" id="IPR016187">
    <property type="entry name" value="CTDL_fold"/>
</dbReference>
<keyword evidence="2" id="KW-0472">Membrane</keyword>
<keyword evidence="5" id="KW-1185">Reference proteome</keyword>
<dbReference type="InterPro" id="IPR016186">
    <property type="entry name" value="C-type_lectin-like/link_sf"/>
</dbReference>